<evidence type="ECO:0000313" key="3">
    <source>
        <dbReference type="Proteomes" id="UP000601435"/>
    </source>
</evidence>
<organism evidence="2 3">
    <name type="scientific">Symbiodinium necroappetens</name>
    <dbReference type="NCBI Taxonomy" id="1628268"/>
    <lineage>
        <taxon>Eukaryota</taxon>
        <taxon>Sar</taxon>
        <taxon>Alveolata</taxon>
        <taxon>Dinophyceae</taxon>
        <taxon>Suessiales</taxon>
        <taxon>Symbiodiniaceae</taxon>
        <taxon>Symbiodinium</taxon>
    </lineage>
</organism>
<dbReference type="EMBL" id="CAJNJA010090597">
    <property type="protein sequence ID" value="CAE7940185.1"/>
    <property type="molecule type" value="Genomic_DNA"/>
</dbReference>
<comment type="caution">
    <text evidence="2">The sequence shown here is derived from an EMBL/GenBank/DDBJ whole genome shotgun (WGS) entry which is preliminary data.</text>
</comment>
<keyword evidence="3" id="KW-1185">Reference proteome</keyword>
<feature type="region of interest" description="Disordered" evidence="1">
    <location>
        <begin position="193"/>
        <end position="280"/>
    </location>
</feature>
<dbReference type="Proteomes" id="UP000601435">
    <property type="component" value="Unassembled WGS sequence"/>
</dbReference>
<reference evidence="2" key="1">
    <citation type="submission" date="2021-02" db="EMBL/GenBank/DDBJ databases">
        <authorList>
            <person name="Dougan E. K."/>
            <person name="Rhodes N."/>
            <person name="Thang M."/>
            <person name="Chan C."/>
        </authorList>
    </citation>
    <scope>NUCLEOTIDE SEQUENCE</scope>
</reference>
<name>A0A813C5K2_9DINO</name>
<proteinExistence type="predicted"/>
<protein>
    <submittedName>
        <fullName evidence="2">Uncharacterized protein</fullName>
    </submittedName>
</protein>
<sequence>MDMATAVAAWPNSSWEESSDRFHKDPVFKAAFKAARAEKKKVMQTESKWNPPSAVLSTICRSREVYTKVGFLSESEVANLTGSTAKALKLTAGTVQLEDRPGETLKGYYVSLLGMPSKLRGAVRKIKLVWRIANQVDAYNLEPQNQITQDQGLKLFHHVCDSAVETKDSALRTVNRSKLLTYDAMMDKAKNLEQERQVEEQADEAEEVDEGEGEEESPKEDDAVVDLDKDGGRAAPAIGIAFAPELCPQPTKRRRKSAKSADPDPEPEVQETDGNMPDWLAEDKPLKSVVSKLGRFYRCFLNMNPEQNLINRKPAGHQIRGARTILDTMEKNGNKEASTLKNRIILVEHLDNLLHGPAYSTVPRAELLSHLTAISHANLSLPTDLRQQLLERLANDLLTDALEIEDSTSEAFMKALEVYMQRLHVWMPDKASDSEVELSASMVIKGAKEDIAYKKQFGKLSQDKATEQLNEFYEDFSAILMEALCSDQFYSLVKNVGRKKNHLLKLCEAFLKGYTDEVKEKIATEYPECILNCYERLRKMYLGMVALLHPEPNYLGSSPADINSVRKYRGADMLECALRDCLTSQTVILQKGDVAETEANPWVRMYDEVLSRGETTQKQFPRLQELEKVLEAMDTDAPLRIDLELLCQACKELSEMKGSMREGLCTGALKRLEAVVVSWVKALLKAEPGSVDVGSNAMKHVQSGLSMFTGSAGVSKLADNLSKWRKSSQKTLVACELLQICRGFPADLQSNMNPSNISSFVDAWQACWNCSNDFIAELSNDKQKDVNHGIAWVFRCIAGVVKATEVEAPADARVMGAALKLGVIVKNSTHPLKGWIACQLETMQAGQDWRQTWALGDGDAEARIEQDPDGVRLAQVLKASIRLRKALQSNADAQVGLSQEDLEEYAALLYFDIQGQYQPLLSQSVLMDVVSLKAVKHIEHLNEMCEKILELTKEFGASNENSWKYTLRPESTMDDIFAAYKATLETLDGDVAAAAASKLGEACKESRKFIEQACVYADAVRDLETSS</sequence>
<feature type="compositionally biased region" description="Acidic residues" evidence="1">
    <location>
        <begin position="200"/>
        <end position="219"/>
    </location>
</feature>
<accession>A0A813C5K2</accession>
<evidence type="ECO:0000256" key="1">
    <source>
        <dbReference type="SAM" id="MobiDB-lite"/>
    </source>
</evidence>
<gene>
    <name evidence="2" type="ORF">SNEC2469_LOCUS33800</name>
</gene>
<evidence type="ECO:0000313" key="2">
    <source>
        <dbReference type="EMBL" id="CAE7940185.1"/>
    </source>
</evidence>
<dbReference type="OrthoDB" id="444307at2759"/>
<dbReference type="AlphaFoldDB" id="A0A813C5K2"/>
<feature type="compositionally biased region" description="Basic and acidic residues" evidence="1">
    <location>
        <begin position="220"/>
        <end position="232"/>
    </location>
</feature>